<feature type="region of interest" description="Disordered" evidence="1">
    <location>
        <begin position="923"/>
        <end position="947"/>
    </location>
</feature>
<feature type="compositionally biased region" description="Basic and acidic residues" evidence="1">
    <location>
        <begin position="1575"/>
        <end position="1593"/>
    </location>
</feature>
<feature type="region of interest" description="Disordered" evidence="1">
    <location>
        <begin position="1633"/>
        <end position="1657"/>
    </location>
</feature>
<feature type="compositionally biased region" description="Polar residues" evidence="1">
    <location>
        <begin position="1609"/>
        <end position="1621"/>
    </location>
</feature>
<dbReference type="Proteomes" id="UP001497623">
    <property type="component" value="Unassembled WGS sequence"/>
</dbReference>
<comment type="caution">
    <text evidence="2">The sequence shown here is derived from an EMBL/GenBank/DDBJ whole genome shotgun (WGS) entry which is preliminary data.</text>
</comment>
<evidence type="ECO:0000313" key="3">
    <source>
        <dbReference type="Proteomes" id="UP001497623"/>
    </source>
</evidence>
<feature type="compositionally biased region" description="Basic and acidic residues" evidence="1">
    <location>
        <begin position="1503"/>
        <end position="1515"/>
    </location>
</feature>
<feature type="region of interest" description="Disordered" evidence="1">
    <location>
        <begin position="1569"/>
        <end position="1621"/>
    </location>
</feature>
<gene>
    <name evidence="2" type="ORF">MNOR_LOCUS29842</name>
</gene>
<feature type="region of interest" description="Disordered" evidence="1">
    <location>
        <begin position="1385"/>
        <end position="1439"/>
    </location>
</feature>
<reference evidence="2 3" key="1">
    <citation type="submission" date="2024-05" db="EMBL/GenBank/DDBJ databases">
        <authorList>
            <person name="Wallberg A."/>
        </authorList>
    </citation>
    <scope>NUCLEOTIDE SEQUENCE [LARGE SCALE GENOMIC DNA]</scope>
</reference>
<proteinExistence type="predicted"/>
<feature type="compositionally biased region" description="Basic and acidic residues" evidence="1">
    <location>
        <begin position="1390"/>
        <end position="1418"/>
    </location>
</feature>
<feature type="compositionally biased region" description="Polar residues" evidence="1">
    <location>
        <begin position="1633"/>
        <end position="1647"/>
    </location>
</feature>
<accession>A0AAV2RXJ8</accession>
<evidence type="ECO:0000313" key="2">
    <source>
        <dbReference type="EMBL" id="CAL4146264.1"/>
    </source>
</evidence>
<keyword evidence="3" id="KW-1185">Reference proteome</keyword>
<organism evidence="2 3">
    <name type="scientific">Meganyctiphanes norvegica</name>
    <name type="common">Northern krill</name>
    <name type="synonym">Thysanopoda norvegica</name>
    <dbReference type="NCBI Taxonomy" id="48144"/>
    <lineage>
        <taxon>Eukaryota</taxon>
        <taxon>Metazoa</taxon>
        <taxon>Ecdysozoa</taxon>
        <taxon>Arthropoda</taxon>
        <taxon>Crustacea</taxon>
        <taxon>Multicrustacea</taxon>
        <taxon>Malacostraca</taxon>
        <taxon>Eumalacostraca</taxon>
        <taxon>Eucarida</taxon>
        <taxon>Euphausiacea</taxon>
        <taxon>Euphausiidae</taxon>
        <taxon>Meganyctiphanes</taxon>
    </lineage>
</organism>
<evidence type="ECO:0000256" key="1">
    <source>
        <dbReference type="SAM" id="MobiDB-lite"/>
    </source>
</evidence>
<feature type="region of interest" description="Disordered" evidence="1">
    <location>
        <begin position="1027"/>
        <end position="1052"/>
    </location>
</feature>
<protein>
    <submittedName>
        <fullName evidence="2">Uncharacterized protein</fullName>
    </submittedName>
</protein>
<feature type="compositionally biased region" description="Basic residues" evidence="1">
    <location>
        <begin position="1469"/>
        <end position="1484"/>
    </location>
</feature>
<dbReference type="EMBL" id="CAXKWB010035302">
    <property type="protein sequence ID" value="CAL4146264.1"/>
    <property type="molecule type" value="Genomic_DNA"/>
</dbReference>
<feature type="compositionally biased region" description="Polar residues" evidence="1">
    <location>
        <begin position="1027"/>
        <end position="1042"/>
    </location>
</feature>
<feature type="compositionally biased region" description="Polar residues" evidence="1">
    <location>
        <begin position="1490"/>
        <end position="1500"/>
    </location>
</feature>
<feature type="compositionally biased region" description="Polar residues" evidence="1">
    <location>
        <begin position="1420"/>
        <end position="1435"/>
    </location>
</feature>
<sequence>FQMSKLKFTNIVLLADERDEHLRDLSFPNSNLKLIIRNDMSSLTAFNYIKEHYKSKEYKEKTLYVMICGIKCLYTVIANDTCKQYNCEYPISYWESPSSNVKVASNMLIDNSKILMDKVQMVSNKKDALVFSGIVPICLQNIFMSNVTEHRRRSPYHQVTHEESFLPEIHQLDIQGWKAIILYNEFANEITSKHELQWNIEEECFSSSKDKPKHFLKSKILHRDGYHLLETAEKSRKEKIVKALKKSFILMGIENPFNMPKIKDNESSKNIQDSSKFIKKVGDNSNEINKDKLKSKLKVSENQDYFLDTDGDGGKQNRDNLKETTVNYLNIVLVCDERDYNLENSMLQPGTEILLKKGIGIHDAFSEIKNHHLFGKRTLFIMLCGIQSAFCINFRNQVRILGENPEDISRQLKVKAKHLQENVLKISGGLDNVICTGIIPVDYQSMSRMDKRYLLNACLKYNEWANSRAKELKCSHWETVVKYWFMLSNDAHNDLKLVLKEDIIVQDELSFTQQAKMYRKNAIMEAVTKTWELLKTQDLRIMLNKNIENCPEKEALKKPHIKKPAPITKVSVKVPTSLPQNCTKNNENDMPVVNNDNRVRTADASDSEISISSKEMGNQQEKIRHFQSIILVGTPKLSNVLKKHVKDNIKFIVAKQTFDEKSDEFILCQQKQFQGATLWVCLVDCLRLTFTANASLCEKERYCNQPQRISKLKDNENEVVKAEQFISRMIPKLNKGSAIILAPLVPSQVVLESFFKNHAHIHSFSNKSEIPIFTGGKESLIRNINEYEKNWLTMIHNDCCRQKIVEGYENALEEYVKYKGPLLDFVESQHLPNNALVEWQEFMEALFMYFKLLEAGEYTSSICEDILDQSGMVESNLSSSIHETISESDLHKKSNIENITETSSEIKSVNKDKIYIPSSNKERKITEKEVNPKKSETSESKIGKQNKEIEKSKISDIRNDDKCVENSSIKKTNDSILIKSTDMKRAEEGLGKDSKVLTKVVSQDPNILSRLEESVVSKKTLTDVTDTNSMNLKSSSRKTGTQLDGDAKTKVNKGDEENCKKSININDSSICKKLNTVSDLAEGIESISNNNESQMQQSIHDVKIKGKINAGKTVSQVANSISEVQVTSRKTQSLANKSDTLKNLLKTVEPSDDHKKSPTTLCEQNMGKENNKIHELADKSQPVIVNSQDSSIVKTVNACTKNVLLSEIPENLNDEVIEELLKTCGPIISFKRNNVKGPAEAVCGDNSTAARVARLFNRRMLKNKSVYAWLPKDGSLVKESIPKLVDIEESLEDKEAIKKIEEILNKHDSFSPLKFKPRSLSLSDSTSTATEKNNSNSSDLVIATHEPICKDSIFSDVEIKCYRERTERTSSLTNVSNEDIRNSGIKKTSKSIDKKDVSAKSSENKNKDTSLINKEDHNICNITGGESSGNGTTFENRTDIRNKGNESIIFKMNKEVKGNETIRLNVSSSHHHVEKNVGKRKRNSSKNQEDNSCMNQQPTAESLAEKERSYIHESDVSYNRNKEINSKALKTDVSSNIDFEKNSSHVNQIVEKRKRNYCDNQENNSCLNQQMEESSAEKKRSSSHESDVKDNKRLNRKGSQGNKEKELLSRSNSCKPESTTSISHSTLFTKSNFSAPDSSTALSSITPESPLDLRSSGTPPCEANIENDPILNGLPDGFRSQLGDVQWNEFVNRLTIKYKHHRAEYDEYHQDPELHDEYEKKRDSFLQMLEMQKPNVQQNEKDILWNQFWRDELNKYDEEKWKQRKNSIIKVTLKKSKKNVDSNLVEKNPSSFKNSASQAIHKNHLEEKNHIKKEPVDLVDTNRIRLKEEKMDPLGSMKVESDIKIESNKELATYIKKEPSLDFDMSISLNFGSDDQLDPEAFVKDLDKLCTDYIPVGDVLDISGPSTSSERVRSPEFNFEDPQEFYLKRERSVNEDYSAIETRLRDSQEDPFNGTNEQCITRSEGFPHQQHDYATIGSIASDISQKEKQNDTLQSNFKVKDALNTIQKLSNRLSLLGPPLSNCIDKIKNESADSLKGLKLLQDKNFLCLLAAAADAFEMEIARINDTIQKSLLEVARKYALDLIEYARSKPSACIHGVNIEHIAQRTLYKPSKECRQFIEDAIMYETNSCVKPPEDIVKEIFSKVSMLHYDMIRDGMANTGNIE</sequence>
<feature type="non-terminal residue" evidence="2">
    <location>
        <position position="1"/>
    </location>
</feature>
<name>A0AAV2RXJ8_MEGNR</name>
<feature type="region of interest" description="Disordered" evidence="1">
    <location>
        <begin position="1464"/>
        <end position="1515"/>
    </location>
</feature>